<dbReference type="AlphaFoldDB" id="A0A7V4U1Q3"/>
<gene>
    <name evidence="1" type="ORF">ENK44_12015</name>
</gene>
<dbReference type="Proteomes" id="UP000885779">
    <property type="component" value="Unassembled WGS sequence"/>
</dbReference>
<proteinExistence type="predicted"/>
<dbReference type="PANTHER" id="PTHR34374">
    <property type="entry name" value="LARGE RIBOSOMAL RNA SUBUNIT ACCUMULATION PROTEIN YCED HOMOLOG 1, CHLOROPLASTIC"/>
    <property type="match status" value="1"/>
</dbReference>
<name>A0A7V4U1Q3_CALAY</name>
<accession>A0A7V4U1Q3</accession>
<organism evidence="1">
    <name type="scientific">Caldithrix abyssi</name>
    <dbReference type="NCBI Taxonomy" id="187145"/>
    <lineage>
        <taxon>Bacteria</taxon>
        <taxon>Pseudomonadati</taxon>
        <taxon>Calditrichota</taxon>
        <taxon>Calditrichia</taxon>
        <taxon>Calditrichales</taxon>
        <taxon>Calditrichaceae</taxon>
        <taxon>Caldithrix</taxon>
    </lineage>
</organism>
<evidence type="ECO:0000313" key="1">
    <source>
        <dbReference type="EMBL" id="HGY56425.1"/>
    </source>
</evidence>
<dbReference type="PANTHER" id="PTHR34374:SF1">
    <property type="entry name" value="LARGE RIBOSOMAL RNA SUBUNIT ACCUMULATION PROTEIN YCED HOMOLOG 1, CHLOROPLASTIC"/>
    <property type="match status" value="1"/>
</dbReference>
<dbReference type="Pfam" id="PF02620">
    <property type="entry name" value="YceD"/>
    <property type="match status" value="1"/>
</dbReference>
<reference evidence="1" key="1">
    <citation type="journal article" date="2020" name="mSystems">
        <title>Genome- and Community-Level Interaction Insights into Carbon Utilization and Element Cycling Functions of Hydrothermarchaeota in Hydrothermal Sediment.</title>
        <authorList>
            <person name="Zhou Z."/>
            <person name="Liu Y."/>
            <person name="Xu W."/>
            <person name="Pan J."/>
            <person name="Luo Z.H."/>
            <person name="Li M."/>
        </authorList>
    </citation>
    <scope>NUCLEOTIDE SEQUENCE [LARGE SCALE GENOMIC DNA]</scope>
    <source>
        <strain evidence="1">HyVt-577</strain>
    </source>
</reference>
<dbReference type="InterPro" id="IPR003772">
    <property type="entry name" value="YceD"/>
</dbReference>
<sequence length="164" mass="18923">MEINIQNLDNERIELDDRCETDFLDQEIQRFYPEQLNLHILVDKFGRDVRVDVKLHTTAHYTCHRCLAEYTAAFDIRDEQIYQIGEGKLDDSDEVIQLPGNTTDIDIDPMLAEMVLLNHPIKMLCKEDCKGICPGCGADLNREACRCGSAEIDPRWEALRKLIK</sequence>
<comment type="caution">
    <text evidence="1">The sequence shown here is derived from an EMBL/GenBank/DDBJ whole genome shotgun (WGS) entry which is preliminary data.</text>
</comment>
<protein>
    <submittedName>
        <fullName evidence="1">DUF177 domain-containing protein</fullName>
    </submittedName>
</protein>
<dbReference type="EMBL" id="DRQG01000110">
    <property type="protein sequence ID" value="HGY56425.1"/>
    <property type="molecule type" value="Genomic_DNA"/>
</dbReference>